<dbReference type="InterPro" id="IPR012000">
    <property type="entry name" value="Thiamin_PyroP_enz_cen_dom"/>
</dbReference>
<dbReference type="SUPFAM" id="SSF52518">
    <property type="entry name" value="Thiamin diphosphate-binding fold (THDP-binding)"/>
    <property type="match status" value="2"/>
</dbReference>
<feature type="domain" description="Thiamine pyrophosphate enzyme N-terminal TPP-binding" evidence="6">
    <location>
        <begin position="6"/>
        <end position="121"/>
    </location>
</feature>
<dbReference type="NCBIfam" id="NF006187">
    <property type="entry name" value="PRK08322.1"/>
    <property type="match status" value="1"/>
</dbReference>
<feature type="domain" description="Thiamine pyrophosphate enzyme TPP-binding" evidence="5">
    <location>
        <begin position="384"/>
        <end position="530"/>
    </location>
</feature>
<dbReference type="GO" id="GO:0030976">
    <property type="term" value="F:thiamine pyrophosphate binding"/>
    <property type="evidence" value="ECO:0007669"/>
    <property type="project" value="InterPro"/>
</dbReference>
<dbReference type="FunFam" id="3.40.50.970:FF:000007">
    <property type="entry name" value="Acetolactate synthase"/>
    <property type="match status" value="1"/>
</dbReference>
<evidence type="ECO:0000256" key="1">
    <source>
        <dbReference type="ARBA" id="ARBA00007812"/>
    </source>
</evidence>
<dbReference type="Proteomes" id="UP000460290">
    <property type="component" value="Unassembled WGS sequence"/>
</dbReference>
<evidence type="ECO:0000259" key="6">
    <source>
        <dbReference type="Pfam" id="PF02776"/>
    </source>
</evidence>
<dbReference type="GO" id="GO:0003984">
    <property type="term" value="F:acetolactate synthase activity"/>
    <property type="evidence" value="ECO:0007669"/>
    <property type="project" value="TreeGrafter"/>
</dbReference>
<protein>
    <submittedName>
        <fullName evidence="7">Acetolactate synthase large subunit</fullName>
    </submittedName>
</protein>
<keyword evidence="2 3" id="KW-0786">Thiamine pyrophosphate</keyword>
<evidence type="ECO:0000313" key="8">
    <source>
        <dbReference type="Proteomes" id="UP000460290"/>
    </source>
</evidence>
<dbReference type="RefSeq" id="WP_160614348.1">
    <property type="nucleotide sequence ID" value="NZ_JAUFQM010000001.1"/>
</dbReference>
<dbReference type="InterPro" id="IPR011766">
    <property type="entry name" value="TPP_enzyme_TPP-bd"/>
</dbReference>
<dbReference type="InterPro" id="IPR045229">
    <property type="entry name" value="TPP_enz"/>
</dbReference>
<proteinExistence type="inferred from homology"/>
<comment type="caution">
    <text evidence="7">The sequence shown here is derived from an EMBL/GenBank/DDBJ whole genome shotgun (WGS) entry which is preliminary data.</text>
</comment>
<evidence type="ECO:0000256" key="3">
    <source>
        <dbReference type="RuleBase" id="RU362132"/>
    </source>
</evidence>
<evidence type="ECO:0000259" key="4">
    <source>
        <dbReference type="Pfam" id="PF00205"/>
    </source>
</evidence>
<dbReference type="InterPro" id="IPR029061">
    <property type="entry name" value="THDP-binding"/>
</dbReference>
<dbReference type="InterPro" id="IPR029035">
    <property type="entry name" value="DHS-like_NAD/FAD-binding_dom"/>
</dbReference>
<organism evidence="7 8">
    <name type="scientific">Pontixanthobacter aestiaquae</name>
    <dbReference type="NCBI Taxonomy" id="1509367"/>
    <lineage>
        <taxon>Bacteria</taxon>
        <taxon>Pseudomonadati</taxon>
        <taxon>Pseudomonadota</taxon>
        <taxon>Alphaproteobacteria</taxon>
        <taxon>Sphingomonadales</taxon>
        <taxon>Erythrobacteraceae</taxon>
        <taxon>Pontixanthobacter</taxon>
    </lineage>
</organism>
<comment type="similarity">
    <text evidence="1 3">Belongs to the TPP enzyme family.</text>
</comment>
<dbReference type="SUPFAM" id="SSF52467">
    <property type="entry name" value="DHS-like NAD/FAD-binding domain"/>
    <property type="match status" value="1"/>
</dbReference>
<dbReference type="EMBL" id="WTYZ01000001">
    <property type="protein sequence ID" value="MXO84067.1"/>
    <property type="molecule type" value="Genomic_DNA"/>
</dbReference>
<evidence type="ECO:0000259" key="5">
    <source>
        <dbReference type="Pfam" id="PF02775"/>
    </source>
</evidence>
<dbReference type="AlphaFoldDB" id="A0A844ZAL0"/>
<dbReference type="OrthoDB" id="4494979at2"/>
<dbReference type="PANTHER" id="PTHR18968:SF129">
    <property type="entry name" value="ACETOLACTATE SYNTHASE"/>
    <property type="match status" value="1"/>
</dbReference>
<dbReference type="Pfam" id="PF00205">
    <property type="entry name" value="TPP_enzyme_M"/>
    <property type="match status" value="1"/>
</dbReference>
<dbReference type="Pfam" id="PF02775">
    <property type="entry name" value="TPP_enzyme_C"/>
    <property type="match status" value="1"/>
</dbReference>
<reference evidence="7 8" key="1">
    <citation type="submission" date="2019-12" db="EMBL/GenBank/DDBJ databases">
        <title>Genomic-based taxomic classification of the family Erythrobacteraceae.</title>
        <authorList>
            <person name="Xu L."/>
        </authorList>
    </citation>
    <scope>NUCLEOTIDE SEQUENCE [LARGE SCALE GENOMIC DNA]</scope>
    <source>
        <strain evidence="7 8">KCTC 42006</strain>
    </source>
</reference>
<keyword evidence="8" id="KW-1185">Reference proteome</keyword>
<dbReference type="Gene3D" id="3.40.50.970">
    <property type="match status" value="2"/>
</dbReference>
<dbReference type="GO" id="GO:0000287">
    <property type="term" value="F:magnesium ion binding"/>
    <property type="evidence" value="ECO:0007669"/>
    <property type="project" value="InterPro"/>
</dbReference>
<dbReference type="Pfam" id="PF02776">
    <property type="entry name" value="TPP_enzyme_N"/>
    <property type="match status" value="1"/>
</dbReference>
<name>A0A844ZAL0_9SPHN</name>
<evidence type="ECO:0000313" key="7">
    <source>
        <dbReference type="EMBL" id="MXO84067.1"/>
    </source>
</evidence>
<dbReference type="GO" id="GO:0009099">
    <property type="term" value="P:L-valine biosynthetic process"/>
    <property type="evidence" value="ECO:0007669"/>
    <property type="project" value="TreeGrafter"/>
</dbReference>
<sequence length="552" mass="60419">MADTKKASDVFIDCLEAEGCEYIFGVPGEENLDLLDSLGKSDTIKLILTRHEQGAGFMAATYGRHTGKTGVCLATLGPGATNFVTSAAYAQLGGMPVLMITGQKPIKKSKQGRFQIVDIVSLMEPVTKYAIQIAAGDNIPSRVREAYRLAEEEKPGATLIELPEDIAEEQASDFKPLPKSVARRPSAEAKAVRIAVKAIETAKSPVLVIGAGANRKLCGRMLEQFVEKTGIPFLTTQMGKGVIDERHPKFLGCAALSAGDFVHRAVEASDCIINVGHDVIEKPPFFMQDNGVQVIHVSTKTAEVDPVYFPQTEVIGDIANGIWQMKEDITPNRSWNFDKLLAYHQAELDHTGALAADTRFPIFPPHLVQQVRDCMPHDGIICLDNGVYKIWFARGFTAYLPNTVLLDNALATMGAGLPSAMMSAMLYPDRKVMAICGDGGFMMNSQEMETAVRLGLNMTVLILRDDAYGMIRWKQANMGFDDYGLTYGNPDFVQYAESYGATGHRVESSEHLTEVLAHCRDTPGVHLIDCPVDYTENDQILNHDLKELSAKL</sequence>
<dbReference type="GO" id="GO:0050660">
    <property type="term" value="F:flavin adenine dinucleotide binding"/>
    <property type="evidence" value="ECO:0007669"/>
    <property type="project" value="TreeGrafter"/>
</dbReference>
<dbReference type="InterPro" id="IPR012001">
    <property type="entry name" value="Thiamin_PyroP_enz_TPP-bd_dom"/>
</dbReference>
<accession>A0A844ZAL0</accession>
<dbReference type="GO" id="GO:0005948">
    <property type="term" value="C:acetolactate synthase complex"/>
    <property type="evidence" value="ECO:0007669"/>
    <property type="project" value="TreeGrafter"/>
</dbReference>
<feature type="domain" description="Thiamine pyrophosphate enzyme central" evidence="4">
    <location>
        <begin position="194"/>
        <end position="323"/>
    </location>
</feature>
<dbReference type="PANTHER" id="PTHR18968">
    <property type="entry name" value="THIAMINE PYROPHOSPHATE ENZYMES"/>
    <property type="match status" value="1"/>
</dbReference>
<gene>
    <name evidence="7" type="ORF">GRI35_11885</name>
</gene>
<dbReference type="CDD" id="cd07035">
    <property type="entry name" value="TPP_PYR_POX_like"/>
    <property type="match status" value="1"/>
</dbReference>
<dbReference type="GO" id="GO:0009097">
    <property type="term" value="P:isoleucine biosynthetic process"/>
    <property type="evidence" value="ECO:0007669"/>
    <property type="project" value="TreeGrafter"/>
</dbReference>
<evidence type="ECO:0000256" key="2">
    <source>
        <dbReference type="ARBA" id="ARBA00023052"/>
    </source>
</evidence>
<dbReference type="Gene3D" id="3.40.50.1220">
    <property type="entry name" value="TPP-binding domain"/>
    <property type="match status" value="1"/>
</dbReference>